<gene>
    <name evidence="3" type="ORF">FB467_3289</name>
</gene>
<reference evidence="3 4" key="1">
    <citation type="submission" date="2019-06" db="EMBL/GenBank/DDBJ databases">
        <title>Sequencing the genomes of 1000 actinobacteria strains.</title>
        <authorList>
            <person name="Klenk H.-P."/>
        </authorList>
    </citation>
    <scope>NUCLEOTIDE SEQUENCE [LARGE SCALE GENOMIC DNA]</scope>
    <source>
        <strain evidence="3 4">DSM 12335</strain>
    </source>
</reference>
<protein>
    <submittedName>
        <fullName evidence="3">Uncharacterized protein</fullName>
    </submittedName>
</protein>
<feature type="region of interest" description="Disordered" evidence="1">
    <location>
        <begin position="1"/>
        <end position="20"/>
    </location>
</feature>
<evidence type="ECO:0000313" key="4">
    <source>
        <dbReference type="Proteomes" id="UP000319516"/>
    </source>
</evidence>
<dbReference type="Proteomes" id="UP000319516">
    <property type="component" value="Unassembled WGS sequence"/>
</dbReference>
<keyword evidence="2" id="KW-1133">Transmembrane helix</keyword>
<evidence type="ECO:0000256" key="2">
    <source>
        <dbReference type="SAM" id="Phobius"/>
    </source>
</evidence>
<feature type="transmembrane region" description="Helical" evidence="2">
    <location>
        <begin position="28"/>
        <end position="52"/>
    </location>
</feature>
<dbReference type="RefSeq" id="WP_194288335.1">
    <property type="nucleotide sequence ID" value="NZ_BAAAIK010000001.1"/>
</dbReference>
<keyword evidence="4" id="KW-1185">Reference proteome</keyword>
<proteinExistence type="predicted"/>
<feature type="transmembrane region" description="Helical" evidence="2">
    <location>
        <begin position="64"/>
        <end position="85"/>
    </location>
</feature>
<name>A0A542YVK7_9MICO</name>
<organism evidence="3 4">
    <name type="scientific">Ornithinicoccus hortensis</name>
    <dbReference type="NCBI Taxonomy" id="82346"/>
    <lineage>
        <taxon>Bacteria</taxon>
        <taxon>Bacillati</taxon>
        <taxon>Actinomycetota</taxon>
        <taxon>Actinomycetes</taxon>
        <taxon>Micrococcales</taxon>
        <taxon>Intrasporangiaceae</taxon>
        <taxon>Ornithinicoccus</taxon>
    </lineage>
</organism>
<keyword evidence="2" id="KW-0472">Membrane</keyword>
<dbReference type="AlphaFoldDB" id="A0A542YVK7"/>
<evidence type="ECO:0000256" key="1">
    <source>
        <dbReference type="SAM" id="MobiDB-lite"/>
    </source>
</evidence>
<accession>A0A542YVK7</accession>
<comment type="caution">
    <text evidence="3">The sequence shown here is derived from an EMBL/GenBank/DDBJ whole genome shotgun (WGS) entry which is preliminary data.</text>
</comment>
<feature type="region of interest" description="Disordered" evidence="1">
    <location>
        <begin position="98"/>
        <end position="123"/>
    </location>
</feature>
<evidence type="ECO:0000313" key="3">
    <source>
        <dbReference type="EMBL" id="TQL52118.1"/>
    </source>
</evidence>
<sequence length="123" mass="12157">MPSSQPDAATSDIPPPGRPVLLESTPPGFWALILGGSVMVLAPLFGFLIGTANGPGDGDALLNPIYLSLFIGVVVGGCGGFIALWGGARLYRSLHPSGSAAGGVDSPAGGTDPATTPAPETTD</sequence>
<keyword evidence="2" id="KW-0812">Transmembrane</keyword>
<feature type="compositionally biased region" description="Low complexity" evidence="1">
    <location>
        <begin position="107"/>
        <end position="123"/>
    </location>
</feature>
<dbReference type="EMBL" id="VFOP01000001">
    <property type="protein sequence ID" value="TQL52118.1"/>
    <property type="molecule type" value="Genomic_DNA"/>
</dbReference>